<evidence type="ECO:0000313" key="1">
    <source>
        <dbReference type="EMBL" id="KAJ8133161.1"/>
    </source>
</evidence>
<dbReference type="Proteomes" id="UP001153332">
    <property type="component" value="Unassembled WGS sequence"/>
</dbReference>
<organism evidence="1 2">
    <name type="scientific">Lasiodiplodia mahajangana</name>
    <dbReference type="NCBI Taxonomy" id="1108764"/>
    <lineage>
        <taxon>Eukaryota</taxon>
        <taxon>Fungi</taxon>
        <taxon>Dikarya</taxon>
        <taxon>Ascomycota</taxon>
        <taxon>Pezizomycotina</taxon>
        <taxon>Dothideomycetes</taxon>
        <taxon>Dothideomycetes incertae sedis</taxon>
        <taxon>Botryosphaeriales</taxon>
        <taxon>Botryosphaeriaceae</taxon>
        <taxon>Lasiodiplodia</taxon>
    </lineage>
</organism>
<comment type="caution">
    <text evidence="1">The sequence shown here is derived from an EMBL/GenBank/DDBJ whole genome shotgun (WGS) entry which is preliminary data.</text>
</comment>
<accession>A0ACC2K047</accession>
<proteinExistence type="predicted"/>
<keyword evidence="2" id="KW-1185">Reference proteome</keyword>
<gene>
    <name evidence="1" type="ORF">O1611_g462</name>
</gene>
<sequence>MSGTEGNEGPIFKSVERCYHLFENLQQILQQRAPNQVAGRLNAPGSRELIRDRQQRLQLWAASVGVNAGPLVGLDTRLRNRQRLQGLIIQLLQLIETNLRRIIHFESPRQGLMSLIDILGRRSRSPNLSPASRAALDEIRGDIESLDYLAPAARRPGGKEPILYDQIDSNSIEDEDVLFERTMNLFVGGLLPNVYGALKAQLVASLVSRRQRILYQRRRQGEQSTQQQMPRESPPGITPSSRNLSAASSNGLPLLSENFGSVSTASTPTEPYLQPPQPHEGSRICTWCSKSLQDFDLNSPGWWKAHFWGDLKPYICISEECVNLDHSFGSFQEWRDHMESNHTHEWPQKVHPITICHCDLCDSEFTDPRDLAEHIASAHPNQFTLQELTSMVERNSTTRTRDYGVCLLCNVNIFLHPESGKIVPRGKLDGNSNTSDEEHGSNQLKSTASSCMNAPQKNLATITRHIAGHLKSLALLSIRNIGDDSLSTGSGNSEKATFDSLDNMVTHQGGTADDLLLLQEGDEIPRYANSILKAFRESIVKAYVESAIDHQDFLPRDSFQSLITAEIVQMVIESSAEDDSVTQKLVEFVMTKSRRLFAILVVTGMEILPALESLHRSDFTDDQLPISRDIYLDNCKINNVDRKCNHLPAFDVFHNSPWDMVNLRIFYNEQWKFLAPVFSHNRRIQNLHPKCILPFTQPPLSREPRKSSFFSDVYQVQIHPSHRDARFPMNRNDTLLAIKELRPTSEMPDGFGAHNLFDREVSTLEKLADFDHNHLVALSGSFSRGDRHYILFPWANGGNLREFWMKDFQPLNREFMWEVLQQLAGLVDALFLMHKQQFRHGDLKPENILIFLEDEDDNGIGTLKISDMGQARHHQFQTRLRMYPTQTLIGTMTYEAPEAVVSVNRPRSRLYDIWSMGCIFFEFIVWLLDGRAGLEGLTQDTKDATGQATFFNIQSEGHDGPQADLHPAVRRRLENFMRHEAWTVDTSLGDLVRVVANQMLVVSLPPAGSFEKNSATPAPSSSPEATVELSVSPEASLIFNSAPASSSSSLDGSIKQRANAWAVKESLNRICNRAGNDSEYLLPAKII</sequence>
<reference evidence="1" key="1">
    <citation type="submission" date="2022-12" db="EMBL/GenBank/DDBJ databases">
        <title>Genome Sequence of Lasiodiplodia mahajangana.</title>
        <authorList>
            <person name="Buettner E."/>
        </authorList>
    </citation>
    <scope>NUCLEOTIDE SEQUENCE</scope>
    <source>
        <strain evidence="1">VT137</strain>
    </source>
</reference>
<protein>
    <submittedName>
        <fullName evidence="1">Uncharacterized protein</fullName>
    </submittedName>
</protein>
<name>A0ACC2K047_9PEZI</name>
<dbReference type="EMBL" id="JAPUUL010000039">
    <property type="protein sequence ID" value="KAJ8133161.1"/>
    <property type="molecule type" value="Genomic_DNA"/>
</dbReference>
<evidence type="ECO:0000313" key="2">
    <source>
        <dbReference type="Proteomes" id="UP001153332"/>
    </source>
</evidence>